<dbReference type="PANTHER" id="PTHR32432">
    <property type="entry name" value="CELL DIVISION PROTEIN FTSA-RELATED"/>
    <property type="match status" value="1"/>
</dbReference>
<dbReference type="EMBL" id="MHQJ01000035">
    <property type="protein sequence ID" value="OHA00849.1"/>
    <property type="molecule type" value="Genomic_DNA"/>
</dbReference>
<organism evidence="1 2">
    <name type="scientific">Candidatus Sungbacteria bacterium RIFCSPHIGHO2_02_FULL_49_12</name>
    <dbReference type="NCBI Taxonomy" id="1802271"/>
    <lineage>
        <taxon>Bacteria</taxon>
        <taxon>Candidatus Sungiibacteriota</taxon>
    </lineage>
</organism>
<protein>
    <recommendedName>
        <fullName evidence="3">SHS2 domain-containing protein</fullName>
    </recommendedName>
</protein>
<dbReference type="Gene3D" id="3.30.420.40">
    <property type="match status" value="1"/>
</dbReference>
<gene>
    <name evidence="1" type="ORF">A3C11_03170</name>
</gene>
<dbReference type="Pfam" id="PF14450">
    <property type="entry name" value="FtsA"/>
    <property type="match status" value="1"/>
</dbReference>
<dbReference type="InterPro" id="IPR050696">
    <property type="entry name" value="FtsA/MreB"/>
</dbReference>
<accession>A0A1G2KR14</accession>
<dbReference type="SUPFAM" id="SSF53067">
    <property type="entry name" value="Actin-like ATPase domain"/>
    <property type="match status" value="1"/>
</dbReference>
<proteinExistence type="predicted"/>
<dbReference type="Proteomes" id="UP000177362">
    <property type="component" value="Unassembled WGS sequence"/>
</dbReference>
<evidence type="ECO:0000313" key="1">
    <source>
        <dbReference type="EMBL" id="OHA00849.1"/>
    </source>
</evidence>
<name>A0A1G2KR14_9BACT</name>
<reference evidence="1 2" key="1">
    <citation type="journal article" date="2016" name="Nat. Commun.">
        <title>Thousands of microbial genomes shed light on interconnected biogeochemical processes in an aquifer system.</title>
        <authorList>
            <person name="Anantharaman K."/>
            <person name="Brown C.T."/>
            <person name="Hug L.A."/>
            <person name="Sharon I."/>
            <person name="Castelle C.J."/>
            <person name="Probst A.J."/>
            <person name="Thomas B.C."/>
            <person name="Singh A."/>
            <person name="Wilkins M.J."/>
            <person name="Karaoz U."/>
            <person name="Brodie E.L."/>
            <person name="Williams K.H."/>
            <person name="Hubbard S.S."/>
            <person name="Banfield J.F."/>
        </authorList>
    </citation>
    <scope>NUCLEOTIDE SEQUENCE [LARGE SCALE GENOMIC DNA]</scope>
</reference>
<dbReference type="AlphaFoldDB" id="A0A1G2KR14"/>
<sequence>MFAWLQKEIPASIAVDISRSSVKIVAFRFDPRASEISYIDHQKVSLPAHADKLDNFIRALAAVEDFLDETIRHREIALKSVSISVPNAILASEVREFHFTRPHPTAGITDKELREVWVRLCSQAAPTLLPQGLSENSYEIFTPEAERITIDGYTLTGNLSGMGKEIMIATLVSAWPAEFHAAAEKLKNVFPKIRFLFIPEVVLIRDYVVLRRGPTVSGVALDIGGRDTTMLLFDHGVLEDLWVCPFGGQDVSHAVAKEFSISFVDAEMLKRQWVRGVLDQKTAEKLAAVTERVVDFWKREWGGLLVARAATAAILPQIYFMGRGALLPRITTAFSDSEWLETFSAGVASDVQILLPGAEEKEFFPGWPFEDAGDAVLFSLVSRMIR</sequence>
<evidence type="ECO:0008006" key="3">
    <source>
        <dbReference type="Google" id="ProtNLM"/>
    </source>
</evidence>
<dbReference type="STRING" id="1802271.A3C11_03170"/>
<dbReference type="InterPro" id="IPR043129">
    <property type="entry name" value="ATPase_NBD"/>
</dbReference>
<comment type="caution">
    <text evidence="1">The sequence shown here is derived from an EMBL/GenBank/DDBJ whole genome shotgun (WGS) entry which is preliminary data.</text>
</comment>
<evidence type="ECO:0000313" key="2">
    <source>
        <dbReference type="Proteomes" id="UP000177362"/>
    </source>
</evidence>